<dbReference type="PROSITE" id="PS50052">
    <property type="entry name" value="GUANYLATE_KINASE_2"/>
    <property type="match status" value="1"/>
</dbReference>
<keyword evidence="4 9" id="KW-0808">Transferase</keyword>
<dbReference type="RefSeq" id="WP_255035831.1">
    <property type="nucleotide sequence ID" value="NZ_RJUF01000005.1"/>
</dbReference>
<evidence type="ECO:0000259" key="10">
    <source>
        <dbReference type="PROSITE" id="PS50052"/>
    </source>
</evidence>
<evidence type="ECO:0000256" key="4">
    <source>
        <dbReference type="ARBA" id="ARBA00022679"/>
    </source>
</evidence>
<evidence type="ECO:0000256" key="7">
    <source>
        <dbReference type="ARBA" id="ARBA00022840"/>
    </source>
</evidence>
<dbReference type="EC" id="2.7.4.8" evidence="2 9"/>
<dbReference type="InterPro" id="IPR008145">
    <property type="entry name" value="GK/Ca_channel_bsu"/>
</dbReference>
<keyword evidence="6 9" id="KW-0418">Kinase</keyword>
<evidence type="ECO:0000313" key="11">
    <source>
        <dbReference type="EMBL" id="MCP9762080.1"/>
    </source>
</evidence>
<accession>A0AAE3H0K2</accession>
<sequence length="201" mass="23149">MKKGKAIIFCAPSGSGKTTLVKNLLDTQADLGFSISACTRDRRGRNEVHGKDYYFLSIDEFKDKIKKKEFVEWEEVYPGGYYGTLKTEIERLWNSGKNVIFDVDVKGGLKLKEYFGDTAIAIFVKVPSMEELEKRLVGRGTETEESLSKRLYKVKFEMAFQDQFDVVLLNDDLETSFLKTKKLYEDFCNDKVLLEVKPIYV</sequence>
<evidence type="ECO:0000256" key="8">
    <source>
        <dbReference type="ARBA" id="ARBA00030128"/>
    </source>
</evidence>
<evidence type="ECO:0000256" key="1">
    <source>
        <dbReference type="ARBA" id="ARBA00005790"/>
    </source>
</evidence>
<evidence type="ECO:0000256" key="9">
    <source>
        <dbReference type="HAMAP-Rule" id="MF_00328"/>
    </source>
</evidence>
<dbReference type="NCBIfam" id="TIGR03263">
    <property type="entry name" value="guanyl_kin"/>
    <property type="match status" value="1"/>
</dbReference>
<gene>
    <name evidence="9" type="primary">gmk</name>
    <name evidence="11" type="ORF">EGI31_03875</name>
</gene>
<feature type="domain" description="Guanylate kinase-like" evidence="10">
    <location>
        <begin position="4"/>
        <end position="185"/>
    </location>
</feature>
<name>A0AAE3H0K2_9BACT</name>
<dbReference type="PANTHER" id="PTHR23117">
    <property type="entry name" value="GUANYLATE KINASE-RELATED"/>
    <property type="match status" value="1"/>
</dbReference>
<dbReference type="Proteomes" id="UP001204144">
    <property type="component" value="Unassembled WGS sequence"/>
</dbReference>
<dbReference type="PANTHER" id="PTHR23117:SF13">
    <property type="entry name" value="GUANYLATE KINASE"/>
    <property type="match status" value="1"/>
</dbReference>
<feature type="binding site" evidence="9">
    <location>
        <begin position="11"/>
        <end position="18"/>
    </location>
    <ligand>
        <name>ATP</name>
        <dbReference type="ChEBI" id="CHEBI:30616"/>
    </ligand>
</feature>
<keyword evidence="7 9" id="KW-0067">ATP-binding</keyword>
<dbReference type="EMBL" id="RJUF01000005">
    <property type="protein sequence ID" value="MCP9762080.1"/>
    <property type="molecule type" value="Genomic_DNA"/>
</dbReference>
<comment type="caution">
    <text evidence="11">The sequence shown here is derived from an EMBL/GenBank/DDBJ whole genome shotgun (WGS) entry which is preliminary data.</text>
</comment>
<dbReference type="InterPro" id="IPR008144">
    <property type="entry name" value="Guanylate_kin-like_dom"/>
</dbReference>
<dbReference type="HAMAP" id="MF_00328">
    <property type="entry name" value="Guanylate_kinase"/>
    <property type="match status" value="1"/>
</dbReference>
<comment type="similarity">
    <text evidence="1 9">Belongs to the guanylate kinase family.</text>
</comment>
<evidence type="ECO:0000313" key="12">
    <source>
        <dbReference type="Proteomes" id="UP001204144"/>
    </source>
</evidence>
<keyword evidence="5 9" id="KW-0547">Nucleotide-binding</keyword>
<comment type="subcellular location">
    <subcellularLocation>
        <location evidence="9">Cytoplasm</location>
    </subcellularLocation>
</comment>
<organism evidence="11 12">
    <name type="scientific">Lacihabitans soyangensis</name>
    <dbReference type="NCBI Taxonomy" id="869394"/>
    <lineage>
        <taxon>Bacteria</taxon>
        <taxon>Pseudomonadati</taxon>
        <taxon>Bacteroidota</taxon>
        <taxon>Cytophagia</taxon>
        <taxon>Cytophagales</taxon>
        <taxon>Leadbetterellaceae</taxon>
        <taxon>Lacihabitans</taxon>
    </lineage>
</organism>
<evidence type="ECO:0000256" key="3">
    <source>
        <dbReference type="ARBA" id="ARBA00016296"/>
    </source>
</evidence>
<dbReference type="GO" id="GO:0004385">
    <property type="term" value="F:GMP kinase activity"/>
    <property type="evidence" value="ECO:0007669"/>
    <property type="project" value="UniProtKB-UniRule"/>
</dbReference>
<dbReference type="InterPro" id="IPR027417">
    <property type="entry name" value="P-loop_NTPase"/>
</dbReference>
<dbReference type="Gene3D" id="3.30.63.10">
    <property type="entry name" value="Guanylate Kinase phosphate binding domain"/>
    <property type="match status" value="1"/>
</dbReference>
<proteinExistence type="inferred from homology"/>
<evidence type="ECO:0000256" key="5">
    <source>
        <dbReference type="ARBA" id="ARBA00022741"/>
    </source>
</evidence>
<dbReference type="GO" id="GO:0005829">
    <property type="term" value="C:cytosol"/>
    <property type="evidence" value="ECO:0007669"/>
    <property type="project" value="TreeGrafter"/>
</dbReference>
<keyword evidence="9" id="KW-0963">Cytoplasm</keyword>
<dbReference type="SUPFAM" id="SSF52540">
    <property type="entry name" value="P-loop containing nucleoside triphosphate hydrolases"/>
    <property type="match status" value="1"/>
</dbReference>
<dbReference type="CDD" id="cd00071">
    <property type="entry name" value="GMPK"/>
    <property type="match status" value="1"/>
</dbReference>
<protein>
    <recommendedName>
        <fullName evidence="3 9">Guanylate kinase</fullName>
        <ecNumber evidence="2 9">2.7.4.8</ecNumber>
    </recommendedName>
    <alternativeName>
        <fullName evidence="8 9">GMP kinase</fullName>
    </alternativeName>
</protein>
<keyword evidence="12" id="KW-1185">Reference proteome</keyword>
<dbReference type="Gene3D" id="3.40.50.300">
    <property type="entry name" value="P-loop containing nucleotide triphosphate hydrolases"/>
    <property type="match status" value="1"/>
</dbReference>
<evidence type="ECO:0000256" key="2">
    <source>
        <dbReference type="ARBA" id="ARBA00012961"/>
    </source>
</evidence>
<reference evidence="11 12" key="1">
    <citation type="submission" date="2018-11" db="EMBL/GenBank/DDBJ databases">
        <title>Novel bacteria species description.</title>
        <authorList>
            <person name="Han J.-H."/>
        </authorList>
    </citation>
    <scope>NUCLEOTIDE SEQUENCE [LARGE SCALE GENOMIC DNA]</scope>
    <source>
        <strain evidence="11 12">KCTC23259</strain>
    </source>
</reference>
<comment type="catalytic activity">
    <reaction evidence="9">
        <text>GMP + ATP = GDP + ADP</text>
        <dbReference type="Rhea" id="RHEA:20780"/>
        <dbReference type="ChEBI" id="CHEBI:30616"/>
        <dbReference type="ChEBI" id="CHEBI:58115"/>
        <dbReference type="ChEBI" id="CHEBI:58189"/>
        <dbReference type="ChEBI" id="CHEBI:456216"/>
        <dbReference type="EC" id="2.7.4.8"/>
    </reaction>
</comment>
<dbReference type="InterPro" id="IPR017665">
    <property type="entry name" value="Guanylate_kinase"/>
</dbReference>
<dbReference type="AlphaFoldDB" id="A0AAE3H0K2"/>
<evidence type="ECO:0000256" key="6">
    <source>
        <dbReference type="ARBA" id="ARBA00022777"/>
    </source>
</evidence>
<dbReference type="Pfam" id="PF00625">
    <property type="entry name" value="Guanylate_kin"/>
    <property type="match status" value="1"/>
</dbReference>
<dbReference type="GO" id="GO:0005524">
    <property type="term" value="F:ATP binding"/>
    <property type="evidence" value="ECO:0007669"/>
    <property type="project" value="UniProtKB-UniRule"/>
</dbReference>
<dbReference type="SMART" id="SM00072">
    <property type="entry name" value="GuKc"/>
    <property type="match status" value="1"/>
</dbReference>
<comment type="function">
    <text evidence="9">Essential for recycling GMP and indirectly, cGMP.</text>
</comment>